<dbReference type="InterPro" id="IPR027806">
    <property type="entry name" value="HARBI1_dom"/>
</dbReference>
<dbReference type="AlphaFoldDB" id="A0AAV8VI06"/>
<dbReference type="Pfam" id="PF13359">
    <property type="entry name" value="DDE_Tnp_4"/>
    <property type="match status" value="1"/>
</dbReference>
<proteinExistence type="predicted"/>
<protein>
    <recommendedName>
        <fullName evidence="3">DDE Tnp4 domain-containing protein</fullName>
    </recommendedName>
</protein>
<gene>
    <name evidence="4" type="ORF">NQ315_005671</name>
</gene>
<organism evidence="4 5">
    <name type="scientific">Exocentrus adspersus</name>
    <dbReference type="NCBI Taxonomy" id="1586481"/>
    <lineage>
        <taxon>Eukaryota</taxon>
        <taxon>Metazoa</taxon>
        <taxon>Ecdysozoa</taxon>
        <taxon>Arthropoda</taxon>
        <taxon>Hexapoda</taxon>
        <taxon>Insecta</taxon>
        <taxon>Pterygota</taxon>
        <taxon>Neoptera</taxon>
        <taxon>Endopterygota</taxon>
        <taxon>Coleoptera</taxon>
        <taxon>Polyphaga</taxon>
        <taxon>Cucujiformia</taxon>
        <taxon>Chrysomeloidea</taxon>
        <taxon>Cerambycidae</taxon>
        <taxon>Lamiinae</taxon>
        <taxon>Acanthocinini</taxon>
        <taxon>Exocentrus</taxon>
    </lineage>
</organism>
<evidence type="ECO:0000313" key="5">
    <source>
        <dbReference type="Proteomes" id="UP001159042"/>
    </source>
</evidence>
<evidence type="ECO:0000256" key="2">
    <source>
        <dbReference type="ARBA" id="ARBA00022723"/>
    </source>
</evidence>
<evidence type="ECO:0000259" key="3">
    <source>
        <dbReference type="Pfam" id="PF13359"/>
    </source>
</evidence>
<comment type="caution">
    <text evidence="4">The sequence shown here is derived from an EMBL/GenBank/DDBJ whole genome shotgun (WGS) entry which is preliminary data.</text>
</comment>
<evidence type="ECO:0000256" key="1">
    <source>
        <dbReference type="ARBA" id="ARBA00001968"/>
    </source>
</evidence>
<accession>A0AAV8VI06</accession>
<dbReference type="PANTHER" id="PTHR34615:SF1">
    <property type="entry name" value="PX DOMAIN-CONTAINING PROTEIN"/>
    <property type="match status" value="1"/>
</dbReference>
<dbReference type="PANTHER" id="PTHR34615">
    <property type="entry name" value="PX DOMAIN-CONTAINING PROTEIN"/>
    <property type="match status" value="1"/>
</dbReference>
<evidence type="ECO:0000313" key="4">
    <source>
        <dbReference type="EMBL" id="KAJ8913874.1"/>
    </source>
</evidence>
<dbReference type="Proteomes" id="UP001159042">
    <property type="component" value="Unassembled WGS sequence"/>
</dbReference>
<keyword evidence="2" id="KW-0479">Metal-binding</keyword>
<comment type="cofactor">
    <cofactor evidence="1">
        <name>a divalent metal cation</name>
        <dbReference type="ChEBI" id="CHEBI:60240"/>
    </cofactor>
</comment>
<reference evidence="4 5" key="1">
    <citation type="journal article" date="2023" name="Insect Mol. Biol.">
        <title>Genome sequencing provides insights into the evolution of gene families encoding plant cell wall-degrading enzymes in longhorned beetles.</title>
        <authorList>
            <person name="Shin N.R."/>
            <person name="Okamura Y."/>
            <person name="Kirsch R."/>
            <person name="Pauchet Y."/>
        </authorList>
    </citation>
    <scope>NUCLEOTIDE SEQUENCE [LARGE SCALE GENOMIC DNA]</scope>
    <source>
        <strain evidence="4">EAD_L_NR</strain>
    </source>
</reference>
<dbReference type="GO" id="GO:0046872">
    <property type="term" value="F:metal ion binding"/>
    <property type="evidence" value="ECO:0007669"/>
    <property type="project" value="UniProtKB-KW"/>
</dbReference>
<feature type="domain" description="DDE Tnp4" evidence="3">
    <location>
        <begin position="171"/>
        <end position="328"/>
    </location>
</feature>
<sequence length="355" mass="40844">MEQDLEDIIIAGGNDEDIEAAILFHLNLLGDQEGNINNDPQEFNLDDLTAAESKFLFRFEKDDVYRLSQALRLPDFIRTYKGNKVSGLTSLCMILRRLAYPNRLRDLKIFGYSPQSLSLVINRTIDIINHNHGHLLSDLRQLPWLNRHRMEIYAQAIRDKGGALPNCWGFIDGTARAICKPTNDQENYYSGHKRFHCIKYQSVLCPDGIIASLKGGWPGRRHDAAIFTQSNLYAELQQVAVFPNNNYVLYGDQAYGVRELLLAPYRTHINLEDYQRQFNASMKLLRVAVEWGFQKVISEFAFLDYKKNQKLLLQDVESMYKVGVLLTNCHTTLYSSQTAQYFYVNPPGLEEYIGE</sequence>
<dbReference type="EMBL" id="JANEYG010000085">
    <property type="protein sequence ID" value="KAJ8913874.1"/>
    <property type="molecule type" value="Genomic_DNA"/>
</dbReference>
<name>A0AAV8VI06_9CUCU</name>
<keyword evidence="5" id="KW-1185">Reference proteome</keyword>